<gene>
    <name evidence="2" type="primary">orf46</name>
    <name evidence="2" type="ORF">Hz2V046</name>
</gene>
<organismHost>
    <name type="scientific">Helicoverpa zea</name>
    <name type="common">Corn earworm moth</name>
    <name type="synonym">Heliothis zea</name>
    <dbReference type="NCBI Taxonomy" id="7113"/>
</organismHost>
<dbReference type="KEGG" id="vg:11536509"/>
<keyword evidence="3" id="KW-1185">Reference proteome</keyword>
<evidence type="ECO:0000313" key="3">
    <source>
        <dbReference type="Proteomes" id="UP000029779"/>
    </source>
</evidence>
<sequence length="490" mass="57645">MKRSGVHTIENVNFGMFKRPRTIKGDFETDWCVLKFRTYKSVACNDLDRNYIQYKSQVHCIINEFKKELFLNKVIEEYTDYALSRALDDSSTLAKLKGGQKVVIDNAPNRDATLRNLRCCHRFNNGVCAQCKMTPEEAEASFVSLKECLYVTKDLRTLDSYKRLEAEMEHNAIRIQEDCKKIKLSQEDESIAQKYTDDIRAYMRHFKNRTLLEYLCNRECRSFLMIHYRAELDYIMRVYQFLSSINGANRLRVYNNPQPEEAEGDKAKRNKSNKMDHRIRQSYKHMIYYSKKNNKSCLHRLLLSCKREEVKGLLDFLHDTKPMNSLYMHTQIWSSFMNGLNITKNEKTFKEYMKAYMHRRSLVKNIYQTLTDMNMVPAKSGFVYDLMLDNRGYSSVKICIKRGVHMLSVNGSYYREFRDLYNTDVDELEGVHVERTPIMMNKYGPVITTGGSRALKSYNVARSYKSLFAQNTTGNFYKKTIDYYVPASEV</sequence>
<accession>G9I072</accession>
<evidence type="ECO:0000256" key="1">
    <source>
        <dbReference type="SAM" id="MobiDB-lite"/>
    </source>
</evidence>
<reference evidence="2 3" key="1">
    <citation type="journal article" date="2012" name="Viruses">
        <title>Analysis of the Genome of the Sexually Transmitted Insect Virus Helicoverpa zea Nudivirus 2.</title>
        <authorList>
            <person name="Burand J.P."/>
            <person name="Kim W."/>
            <person name="Afonso C.L."/>
            <person name="Tulman E.R."/>
            <person name="Kutish G.F."/>
            <person name="Lu Z."/>
            <person name="Rock D.L."/>
        </authorList>
    </citation>
    <scope>NUCLEOTIDE SEQUENCE [LARGE SCALE GENOMIC DNA]</scope>
    <source>
        <strain evidence="2">MS1</strain>
    </source>
</reference>
<name>G9I072_HZNV2</name>
<dbReference type="EMBL" id="JN418988">
    <property type="protein sequence ID" value="AEW69595.1"/>
    <property type="molecule type" value="Genomic_DNA"/>
</dbReference>
<dbReference type="GeneID" id="11536509"/>
<dbReference type="Proteomes" id="UP000029779">
    <property type="component" value="Segment"/>
</dbReference>
<proteinExistence type="predicted"/>
<evidence type="ECO:0000313" key="2">
    <source>
        <dbReference type="EMBL" id="AEW69595.1"/>
    </source>
</evidence>
<dbReference type="RefSeq" id="YP_004956794.1">
    <property type="nucleotide sequence ID" value="NC_004156.2"/>
</dbReference>
<organism evidence="2 3">
    <name type="scientific">Helicoverpa zea nudivirus 2</name>
    <name type="common">HzNV-2</name>
    <dbReference type="NCBI Taxonomy" id="1128424"/>
    <lineage>
        <taxon>Viruses</taxon>
        <taxon>Viruses incertae sedis</taxon>
        <taxon>Naldaviricetes</taxon>
        <taxon>Lefavirales</taxon>
        <taxon>Nudiviridae</taxon>
        <taxon>Betanudivirus</taxon>
        <taxon>Betanudivirus hezeae</taxon>
    </lineage>
</organism>
<feature type="region of interest" description="Disordered" evidence="1">
    <location>
        <begin position="255"/>
        <end position="274"/>
    </location>
</feature>
<protein>
    <submittedName>
        <fullName evidence="2">Uncharacterized protein</fullName>
    </submittedName>
</protein>